<evidence type="ECO:0000313" key="4">
    <source>
        <dbReference type="Proteomes" id="UP000478836"/>
    </source>
</evidence>
<dbReference type="InterPro" id="IPR001466">
    <property type="entry name" value="Beta-lactam-related"/>
</dbReference>
<feature type="domain" description="Beta-lactamase-related" evidence="2">
    <location>
        <begin position="56"/>
        <end position="374"/>
    </location>
</feature>
<dbReference type="GeneID" id="77475228"/>
<dbReference type="Pfam" id="PF00144">
    <property type="entry name" value="Beta-lactamase"/>
    <property type="match status" value="1"/>
</dbReference>
<evidence type="ECO:0000256" key="1">
    <source>
        <dbReference type="SAM" id="SignalP"/>
    </source>
</evidence>
<dbReference type="PANTHER" id="PTHR46825:SF7">
    <property type="entry name" value="D-ALANYL-D-ALANINE CARBOXYPEPTIDASE"/>
    <property type="match status" value="1"/>
</dbReference>
<dbReference type="EMBL" id="WAAO01000001">
    <property type="protein sequence ID" value="KAB1866641.1"/>
    <property type="molecule type" value="Genomic_DNA"/>
</dbReference>
<proteinExistence type="predicted"/>
<dbReference type="Gene3D" id="3.40.710.10">
    <property type="entry name" value="DD-peptidase/beta-lactamase superfamily"/>
    <property type="match status" value="1"/>
</dbReference>
<organism evidence="3 4">
    <name type="scientific">Microbacterium algeriense</name>
    <dbReference type="NCBI Taxonomy" id="2615184"/>
    <lineage>
        <taxon>Bacteria</taxon>
        <taxon>Bacillati</taxon>
        <taxon>Actinomycetota</taxon>
        <taxon>Actinomycetes</taxon>
        <taxon>Micrococcales</taxon>
        <taxon>Microbacteriaceae</taxon>
        <taxon>Microbacterium</taxon>
    </lineage>
</organism>
<protein>
    <submittedName>
        <fullName evidence="3">Beta-lactamase family protein</fullName>
    </submittedName>
</protein>
<name>A0ABQ6VA84_9MICO</name>
<sequence>MQLLSSRRWRAATATAAVLALALTGCSSEESFSYTPPAQVDGALPDDTVAAMQAAVDNAIAASGASGAIVGVWVPWSGSWVSATGTQSREGGGELSTDMSFRIADVTRLMTCDVLYALADEGTVELDAPVPEYVSGVADMSDITLLDLCNGTSGIGSSEETVKAAWVNTPERVWAPLELAGYGLARERVAPHTTYRDSDAGYLMLGLALERATGMTASELIAEYVTEPLGLADTSLPGPRASAPEPSPALKGHYMSPVEGGYNCAAPVDTTKLSSTSGFTDSGAVSTITDLGRYAQAEATQALRTKDEPNRFGSPLPADDKAPSWFQATGGGFLVGSMIGQHGWTPGYATAAYSDPETGFTVAVVLNDSTGGPAFVQHLSWELAAIASKAPAASGETAPEFGLPFTAEQYHQAITDSALPCVAPPAG</sequence>
<comment type="caution">
    <text evidence="3">The sequence shown here is derived from an EMBL/GenBank/DDBJ whole genome shotgun (WGS) entry which is preliminary data.</text>
</comment>
<feature type="chain" id="PRO_5047046741" evidence="1">
    <location>
        <begin position="28"/>
        <end position="427"/>
    </location>
</feature>
<keyword evidence="4" id="KW-1185">Reference proteome</keyword>
<reference evidence="4" key="1">
    <citation type="submission" date="2019-09" db="EMBL/GenBank/DDBJ databases">
        <title>Whole genome sequencing of Microbacterium maritypicum.</title>
        <authorList>
            <person name="Lenchi N."/>
        </authorList>
    </citation>
    <scope>NUCLEOTIDE SEQUENCE [LARGE SCALE GENOMIC DNA]</scope>
    <source>
        <strain evidence="4">G1</strain>
    </source>
</reference>
<evidence type="ECO:0000313" key="3">
    <source>
        <dbReference type="EMBL" id="KAB1866641.1"/>
    </source>
</evidence>
<dbReference type="PANTHER" id="PTHR46825">
    <property type="entry name" value="D-ALANYL-D-ALANINE-CARBOXYPEPTIDASE/ENDOPEPTIDASE AMPH"/>
    <property type="match status" value="1"/>
</dbReference>
<dbReference type="PROSITE" id="PS51257">
    <property type="entry name" value="PROKAR_LIPOPROTEIN"/>
    <property type="match status" value="1"/>
</dbReference>
<dbReference type="SUPFAM" id="SSF56601">
    <property type="entry name" value="beta-lactamase/transpeptidase-like"/>
    <property type="match status" value="1"/>
</dbReference>
<gene>
    <name evidence="3" type="ORF">F6A08_02145</name>
</gene>
<dbReference type="InterPro" id="IPR012338">
    <property type="entry name" value="Beta-lactam/transpept-like"/>
</dbReference>
<accession>A0ABQ6VA84</accession>
<dbReference type="RefSeq" id="WP_017203549.1">
    <property type="nucleotide sequence ID" value="NZ_CBDRDE010000003.1"/>
</dbReference>
<dbReference type="InterPro" id="IPR050491">
    <property type="entry name" value="AmpC-like"/>
</dbReference>
<evidence type="ECO:0000259" key="2">
    <source>
        <dbReference type="Pfam" id="PF00144"/>
    </source>
</evidence>
<dbReference type="Proteomes" id="UP000478836">
    <property type="component" value="Unassembled WGS sequence"/>
</dbReference>
<keyword evidence="1" id="KW-0732">Signal</keyword>
<feature type="signal peptide" evidence="1">
    <location>
        <begin position="1"/>
        <end position="27"/>
    </location>
</feature>